<reference evidence="3" key="1">
    <citation type="journal article" date="2017" name="Nat. Commun.">
        <title>The asparagus genome sheds light on the origin and evolution of a young Y chromosome.</title>
        <authorList>
            <person name="Harkess A."/>
            <person name="Zhou J."/>
            <person name="Xu C."/>
            <person name="Bowers J.E."/>
            <person name="Van der Hulst R."/>
            <person name="Ayyampalayam S."/>
            <person name="Mercati F."/>
            <person name="Riccardi P."/>
            <person name="McKain M.R."/>
            <person name="Kakrana A."/>
            <person name="Tang H."/>
            <person name="Ray J."/>
            <person name="Groenendijk J."/>
            <person name="Arikit S."/>
            <person name="Mathioni S.M."/>
            <person name="Nakano M."/>
            <person name="Shan H."/>
            <person name="Telgmann-Rauber A."/>
            <person name="Kanno A."/>
            <person name="Yue Z."/>
            <person name="Chen H."/>
            <person name="Li W."/>
            <person name="Chen Y."/>
            <person name="Xu X."/>
            <person name="Zhang Y."/>
            <person name="Luo S."/>
            <person name="Chen H."/>
            <person name="Gao J."/>
            <person name="Mao Z."/>
            <person name="Pires J.C."/>
            <person name="Luo M."/>
            <person name="Kudrna D."/>
            <person name="Wing R.A."/>
            <person name="Meyers B.C."/>
            <person name="Yi K."/>
            <person name="Kong H."/>
            <person name="Lavrijsen P."/>
            <person name="Sunseri F."/>
            <person name="Falavigna A."/>
            <person name="Ye Y."/>
            <person name="Leebens-Mack J.H."/>
            <person name="Chen G."/>
        </authorList>
    </citation>
    <scope>NUCLEOTIDE SEQUENCE [LARGE SCALE GENOMIC DNA]</scope>
    <source>
        <strain evidence="3">cv. DH0086</strain>
    </source>
</reference>
<protein>
    <submittedName>
        <fullName evidence="2">Uncharacterized protein</fullName>
    </submittedName>
</protein>
<evidence type="ECO:0000313" key="3">
    <source>
        <dbReference type="Proteomes" id="UP000243459"/>
    </source>
</evidence>
<dbReference type="EMBL" id="KV863799">
    <property type="protein sequence ID" value="ONK55063.1"/>
    <property type="molecule type" value="Genomic_DNA"/>
</dbReference>
<accession>A0A1R3L620</accession>
<dbReference type="AlphaFoldDB" id="A0A1R3L620"/>
<gene>
    <name evidence="2" type="ORF">A4U43_UnF8080</name>
</gene>
<organism evidence="2 3">
    <name type="scientific">Asparagus officinalis</name>
    <name type="common">Garden asparagus</name>
    <dbReference type="NCBI Taxonomy" id="4686"/>
    <lineage>
        <taxon>Eukaryota</taxon>
        <taxon>Viridiplantae</taxon>
        <taxon>Streptophyta</taxon>
        <taxon>Embryophyta</taxon>
        <taxon>Tracheophyta</taxon>
        <taxon>Spermatophyta</taxon>
        <taxon>Magnoliopsida</taxon>
        <taxon>Liliopsida</taxon>
        <taxon>Asparagales</taxon>
        <taxon>Asparagaceae</taxon>
        <taxon>Asparagoideae</taxon>
        <taxon>Asparagus</taxon>
    </lineage>
</organism>
<name>A0A1R3L620_ASPOF</name>
<dbReference type="Gramene" id="ONK55063">
    <property type="protein sequence ID" value="ONK55063"/>
    <property type="gene ID" value="A4U43_UnF8080"/>
</dbReference>
<sequence length="155" mass="16519">MKNFQGQAIHLAEQSSPKYLPHHNTPRIHNNGSNRPIVAAIALLNELEASVVASINGIEKDLVRVLLPALPEVLGEQGDALMDLGRRIHNQRPMCLLDHPPRNHIGIQVATAPQPVMSAPRRKAISGPVLAGLATVGASASSSSSVGGGGRCWRW</sequence>
<proteinExistence type="predicted"/>
<feature type="region of interest" description="Disordered" evidence="1">
    <location>
        <begin position="12"/>
        <end position="31"/>
    </location>
</feature>
<evidence type="ECO:0000313" key="2">
    <source>
        <dbReference type="EMBL" id="ONK55063.1"/>
    </source>
</evidence>
<evidence type="ECO:0000256" key="1">
    <source>
        <dbReference type="SAM" id="MobiDB-lite"/>
    </source>
</evidence>
<dbReference type="Proteomes" id="UP000243459">
    <property type="component" value="Unassembled WGS sequence"/>
</dbReference>
<keyword evidence="3" id="KW-1185">Reference proteome</keyword>